<feature type="chain" id="PRO_5021305051" description="Holin" evidence="1">
    <location>
        <begin position="25"/>
        <end position="96"/>
    </location>
</feature>
<feature type="signal peptide" evidence="1">
    <location>
        <begin position="1"/>
        <end position="24"/>
    </location>
</feature>
<comment type="caution">
    <text evidence="2">The sequence shown here is derived from an EMBL/GenBank/DDBJ whole genome shotgun (WGS) entry which is preliminary data.</text>
</comment>
<reference evidence="2 3" key="1">
    <citation type="journal article" date="2019" name="Environ. Microbiol.">
        <title>Species interactions and distinct microbial communities in high Arctic permafrost affected cryosols are associated with the CH4 and CO2 gas fluxes.</title>
        <authorList>
            <person name="Altshuler I."/>
            <person name="Hamel J."/>
            <person name="Turney S."/>
            <person name="Magnuson E."/>
            <person name="Levesque R."/>
            <person name="Greer C."/>
            <person name="Whyte L.G."/>
        </authorList>
    </citation>
    <scope>NUCLEOTIDE SEQUENCE [LARGE SCALE GENOMIC DNA]</scope>
    <source>
        <strain evidence="2 3">E4</strain>
    </source>
</reference>
<dbReference type="PROSITE" id="PS51257">
    <property type="entry name" value="PROKAR_LIPOPROTEIN"/>
    <property type="match status" value="1"/>
</dbReference>
<dbReference type="NCBIfam" id="NF038368">
    <property type="entry name" value="P2_Rz1"/>
    <property type="match status" value="1"/>
</dbReference>
<organism evidence="2 3">
    <name type="scientific">Ewingella americana</name>
    <dbReference type="NCBI Taxonomy" id="41202"/>
    <lineage>
        <taxon>Bacteria</taxon>
        <taxon>Pseudomonadati</taxon>
        <taxon>Pseudomonadota</taxon>
        <taxon>Gammaproteobacteria</taxon>
        <taxon>Enterobacterales</taxon>
        <taxon>Yersiniaceae</taxon>
        <taxon>Ewingella</taxon>
    </lineage>
</organism>
<evidence type="ECO:0000313" key="2">
    <source>
        <dbReference type="EMBL" id="TPG53325.1"/>
    </source>
</evidence>
<evidence type="ECO:0000313" key="3">
    <source>
        <dbReference type="Proteomes" id="UP000317663"/>
    </source>
</evidence>
<sequence>MKILPLKHGLTALCPLLLASCTSAPTSPPPQIIYVGCPLVSPCPIPGSQPKNNGDLSADVRQLEAALLTCGLQVDTIKQCQETQRVKTHSTATTAD</sequence>
<dbReference type="OrthoDB" id="6506236at2"/>
<keyword evidence="1" id="KW-0732">Signal</keyword>
<accession>A0A502FV23</accession>
<name>A0A502FV23_9GAMM</name>
<dbReference type="Proteomes" id="UP000317663">
    <property type="component" value="Unassembled WGS sequence"/>
</dbReference>
<dbReference type="EMBL" id="RCZD01000023">
    <property type="protein sequence ID" value="TPG53325.1"/>
    <property type="molecule type" value="Genomic_DNA"/>
</dbReference>
<dbReference type="AlphaFoldDB" id="A0A502FV23"/>
<dbReference type="InterPro" id="IPR047737">
    <property type="entry name" value="LysC"/>
</dbReference>
<protein>
    <recommendedName>
        <fullName evidence="4">Holin</fullName>
    </recommendedName>
</protein>
<dbReference type="InterPro" id="IPR058979">
    <property type="entry name" value="LysC-like"/>
</dbReference>
<gene>
    <name evidence="2" type="ORF">EAH77_24595</name>
</gene>
<keyword evidence="3" id="KW-1185">Reference proteome</keyword>
<proteinExistence type="predicted"/>
<evidence type="ECO:0008006" key="4">
    <source>
        <dbReference type="Google" id="ProtNLM"/>
    </source>
</evidence>
<evidence type="ECO:0000256" key="1">
    <source>
        <dbReference type="SAM" id="SignalP"/>
    </source>
</evidence>
<dbReference type="Pfam" id="PF23793">
    <property type="entry name" value="LysC"/>
    <property type="match status" value="1"/>
</dbReference>